<dbReference type="Gene3D" id="1.10.150.320">
    <property type="entry name" value="Photosystem II 12 kDa extrinsic protein"/>
    <property type="match status" value="1"/>
</dbReference>
<keyword evidence="5" id="KW-1185">Reference proteome</keyword>
<dbReference type="PANTHER" id="PTHR21180:SF32">
    <property type="entry name" value="ENDONUCLEASE_EXONUCLEASE_PHOSPHATASE FAMILY DOMAIN-CONTAINING PROTEIN 1"/>
    <property type="match status" value="1"/>
</dbReference>
<gene>
    <name evidence="4" type="ORF">E2556_08970</name>
</gene>
<dbReference type="SMART" id="SM00278">
    <property type="entry name" value="HhH1"/>
    <property type="match status" value="2"/>
</dbReference>
<evidence type="ECO:0000256" key="1">
    <source>
        <dbReference type="SAM" id="MobiDB-lite"/>
    </source>
</evidence>
<dbReference type="InterPro" id="IPR003583">
    <property type="entry name" value="Hlx-hairpin-Hlx_DNA-bd_motif"/>
</dbReference>
<dbReference type="SUPFAM" id="SSF47781">
    <property type="entry name" value="RuvA domain 2-like"/>
    <property type="match status" value="1"/>
</dbReference>
<dbReference type="PANTHER" id="PTHR21180">
    <property type="entry name" value="ENDONUCLEASE/EXONUCLEASE/PHOSPHATASE FAMILY DOMAIN-CONTAINING PROTEIN 1"/>
    <property type="match status" value="1"/>
</dbReference>
<sequence>MSFLFNNMTDIINFILKWKVQIIIAISVVSVGIFLIFFKGEDNSETTLNNDLAKSSTNNSEMYKHGSNNQTKNKNPASDSSDKKESENKTVLVDIKGAVEKPDVYEMKGSDRVNDVLKKAKLLKEADVTQINLSEKLTDQKMINVPSKNDANQSSSSQTTSTNSNVKPSTQNNSTLTKVNLNTATESDLLNVPGIGPTKVKEIIEYKQKNGQFNSVDNLKEIKGIGGKTFEKIKDYFTV</sequence>
<dbReference type="EMBL" id="SRJF01000011">
    <property type="protein sequence ID" value="TGA76976.1"/>
    <property type="molecule type" value="Genomic_DNA"/>
</dbReference>
<keyword evidence="2" id="KW-0812">Transmembrane</keyword>
<name>A0ABY2KEP5_9STAP</name>
<feature type="region of interest" description="Disordered" evidence="1">
    <location>
        <begin position="48"/>
        <end position="93"/>
    </location>
</feature>
<protein>
    <submittedName>
        <fullName evidence="4">Competence protein ComEA</fullName>
    </submittedName>
</protein>
<feature type="domain" description="Helix-hairpin-helix DNA-binding motif class 1" evidence="3">
    <location>
        <begin position="217"/>
        <end position="236"/>
    </location>
</feature>
<accession>A0ABY2KEP5</accession>
<dbReference type="NCBIfam" id="TIGR00426">
    <property type="entry name" value="competence protein ComEA helix-hairpin-helix repeat region"/>
    <property type="match status" value="1"/>
</dbReference>
<evidence type="ECO:0000259" key="3">
    <source>
        <dbReference type="SMART" id="SM00278"/>
    </source>
</evidence>
<keyword evidence="2" id="KW-1133">Transmembrane helix</keyword>
<feature type="transmembrane region" description="Helical" evidence="2">
    <location>
        <begin position="20"/>
        <end position="38"/>
    </location>
</feature>
<proteinExistence type="predicted"/>
<evidence type="ECO:0000313" key="4">
    <source>
        <dbReference type="EMBL" id="TGA76976.1"/>
    </source>
</evidence>
<reference evidence="4 5" key="1">
    <citation type="submission" date="2019-04" db="EMBL/GenBank/DDBJ databases">
        <title>Genomic characterization of Staphylococcus petrasii strains.</title>
        <authorList>
            <person name="Vrbovska V."/>
            <person name="Kovarovic V."/>
            <person name="Maslanova I."/>
            <person name="Indrakova A."/>
            <person name="Petras P."/>
            <person name="Sedo O."/>
            <person name="Svec P."/>
            <person name="Fisarova L."/>
            <person name="Sedlacek I."/>
            <person name="Doskar J."/>
            <person name="Pantucek R."/>
        </authorList>
    </citation>
    <scope>NUCLEOTIDE SEQUENCE [LARGE SCALE GENOMIC DNA]</scope>
    <source>
        <strain evidence="4 5">CCM 8421</strain>
    </source>
</reference>
<organism evidence="4 5">
    <name type="scientific">Staphylococcus croceilyticus</name>
    <dbReference type="NCBI Taxonomy" id="319942"/>
    <lineage>
        <taxon>Bacteria</taxon>
        <taxon>Bacillati</taxon>
        <taxon>Bacillota</taxon>
        <taxon>Bacilli</taxon>
        <taxon>Bacillales</taxon>
        <taxon>Staphylococcaceae</taxon>
        <taxon>Staphylococcus</taxon>
    </lineage>
</organism>
<feature type="region of interest" description="Disordered" evidence="1">
    <location>
        <begin position="142"/>
        <end position="174"/>
    </location>
</feature>
<dbReference type="InterPro" id="IPR004509">
    <property type="entry name" value="Competence_ComEA_HhH"/>
</dbReference>
<feature type="domain" description="Helix-hairpin-helix DNA-binding motif class 1" evidence="3">
    <location>
        <begin position="187"/>
        <end position="206"/>
    </location>
</feature>
<dbReference type="InterPro" id="IPR051675">
    <property type="entry name" value="Endo/Exo/Phosphatase_dom_1"/>
</dbReference>
<evidence type="ECO:0000256" key="2">
    <source>
        <dbReference type="SAM" id="Phobius"/>
    </source>
</evidence>
<dbReference type="InterPro" id="IPR010994">
    <property type="entry name" value="RuvA_2-like"/>
</dbReference>
<dbReference type="Proteomes" id="UP000298482">
    <property type="component" value="Unassembled WGS sequence"/>
</dbReference>
<evidence type="ECO:0000313" key="5">
    <source>
        <dbReference type="Proteomes" id="UP000298482"/>
    </source>
</evidence>
<feature type="compositionally biased region" description="Polar residues" evidence="1">
    <location>
        <begin position="48"/>
        <end position="77"/>
    </location>
</feature>
<dbReference type="Pfam" id="PF12836">
    <property type="entry name" value="HHH_3"/>
    <property type="match status" value="1"/>
</dbReference>
<comment type="caution">
    <text evidence="4">The sequence shown here is derived from an EMBL/GenBank/DDBJ whole genome shotgun (WGS) entry which is preliminary data.</text>
</comment>
<feature type="compositionally biased region" description="Low complexity" evidence="1">
    <location>
        <begin position="152"/>
        <end position="165"/>
    </location>
</feature>
<keyword evidence="2" id="KW-0472">Membrane</keyword>